<comment type="caution">
    <text evidence="1">The sequence shown here is derived from an EMBL/GenBank/DDBJ whole genome shotgun (WGS) entry which is preliminary data.</text>
</comment>
<proteinExistence type="predicted"/>
<dbReference type="EMBL" id="BSXW01000355">
    <property type="protein sequence ID" value="GMF19788.1"/>
    <property type="molecule type" value="Genomic_DNA"/>
</dbReference>
<organism evidence="1 2">
    <name type="scientific">Phytophthora lilii</name>
    <dbReference type="NCBI Taxonomy" id="2077276"/>
    <lineage>
        <taxon>Eukaryota</taxon>
        <taxon>Sar</taxon>
        <taxon>Stramenopiles</taxon>
        <taxon>Oomycota</taxon>
        <taxon>Peronosporomycetes</taxon>
        <taxon>Peronosporales</taxon>
        <taxon>Peronosporaceae</taxon>
        <taxon>Phytophthora</taxon>
    </lineage>
</organism>
<reference evidence="1" key="1">
    <citation type="submission" date="2023-04" db="EMBL/GenBank/DDBJ databases">
        <title>Phytophthora lilii NBRC 32176.</title>
        <authorList>
            <person name="Ichikawa N."/>
            <person name="Sato H."/>
            <person name="Tonouchi N."/>
        </authorList>
    </citation>
    <scope>NUCLEOTIDE SEQUENCE</scope>
    <source>
        <strain evidence="1">NBRC 32176</strain>
    </source>
</reference>
<protein>
    <submittedName>
        <fullName evidence="1">Unnamed protein product</fullName>
    </submittedName>
</protein>
<sequence length="170" mass="19705">MPNSIGSQDAKASMEALQSNQTVTRYNEWKLWISTASYSRNLGVYSNSMSCTPTGSNNRVYSAPGPNTWMESQLRDLDSVWGIRNIQCAWIPCSTSKCSLRTFEAKDLISICWNRMWNNIGNDEYCYFVDISDTLWHQYCCYRVPTFSRFTFSNVNTKCKRIRYGYDPPQ</sequence>
<evidence type="ECO:0000313" key="1">
    <source>
        <dbReference type="EMBL" id="GMF19788.1"/>
    </source>
</evidence>
<dbReference type="AlphaFoldDB" id="A0A9W6TV43"/>
<gene>
    <name evidence="1" type="ORF">Plil01_000759400</name>
</gene>
<keyword evidence="2" id="KW-1185">Reference proteome</keyword>
<name>A0A9W6TV43_9STRA</name>
<accession>A0A9W6TV43</accession>
<evidence type="ECO:0000313" key="2">
    <source>
        <dbReference type="Proteomes" id="UP001165083"/>
    </source>
</evidence>
<dbReference type="Proteomes" id="UP001165083">
    <property type="component" value="Unassembled WGS sequence"/>
</dbReference>